<organism evidence="7 8">
    <name type="scientific">Butyricicoccus faecihominis</name>
    <dbReference type="NCBI Taxonomy" id="1712515"/>
    <lineage>
        <taxon>Bacteria</taxon>
        <taxon>Bacillati</taxon>
        <taxon>Bacillota</taxon>
        <taxon>Clostridia</taxon>
        <taxon>Eubacteriales</taxon>
        <taxon>Butyricicoccaceae</taxon>
        <taxon>Butyricicoccus</taxon>
    </lineage>
</organism>
<evidence type="ECO:0000256" key="3">
    <source>
        <dbReference type="ARBA" id="ARBA00022960"/>
    </source>
</evidence>
<feature type="transmembrane region" description="Helical" evidence="6">
    <location>
        <begin position="349"/>
        <end position="370"/>
    </location>
</feature>
<dbReference type="PANTHER" id="PTHR30474:SF1">
    <property type="entry name" value="PEPTIDOGLYCAN GLYCOSYLTRANSFERASE MRDB"/>
    <property type="match status" value="1"/>
</dbReference>
<name>A0ABQ1DZD1_9FIRM</name>
<evidence type="ECO:0000256" key="5">
    <source>
        <dbReference type="ARBA" id="ARBA00023136"/>
    </source>
</evidence>
<proteinExistence type="predicted"/>
<evidence type="ECO:0000256" key="2">
    <source>
        <dbReference type="ARBA" id="ARBA00022692"/>
    </source>
</evidence>
<dbReference type="PANTHER" id="PTHR30474">
    <property type="entry name" value="CELL CYCLE PROTEIN"/>
    <property type="match status" value="1"/>
</dbReference>
<evidence type="ECO:0000256" key="6">
    <source>
        <dbReference type="SAM" id="Phobius"/>
    </source>
</evidence>
<keyword evidence="5 6" id="KW-0472">Membrane</keyword>
<feature type="transmembrane region" description="Helical" evidence="6">
    <location>
        <begin position="55"/>
        <end position="75"/>
    </location>
</feature>
<dbReference type="EMBL" id="BLYJ01000012">
    <property type="protein sequence ID" value="GFO88064.1"/>
    <property type="molecule type" value="Genomic_DNA"/>
</dbReference>
<dbReference type="InterPro" id="IPR001182">
    <property type="entry name" value="FtsW/RodA"/>
</dbReference>
<gene>
    <name evidence="7" type="ORF">BUFA31_12280</name>
</gene>
<feature type="transmembrane region" description="Helical" evidence="6">
    <location>
        <begin position="148"/>
        <end position="168"/>
    </location>
</feature>
<keyword evidence="3" id="KW-0133">Cell shape</keyword>
<keyword evidence="2 6" id="KW-0812">Transmembrane</keyword>
<dbReference type="InterPro" id="IPR018365">
    <property type="entry name" value="Cell_cycle_FtsW-rel_CS"/>
</dbReference>
<dbReference type="Pfam" id="PF01098">
    <property type="entry name" value="FTSW_RODA_SPOVE"/>
    <property type="match status" value="1"/>
</dbReference>
<evidence type="ECO:0000313" key="8">
    <source>
        <dbReference type="Proteomes" id="UP000620147"/>
    </source>
</evidence>
<comment type="caution">
    <text evidence="7">The sequence shown here is derived from an EMBL/GenBank/DDBJ whole genome shotgun (WGS) entry which is preliminary data.</text>
</comment>
<comment type="subcellular location">
    <subcellularLocation>
        <location evidence="1">Membrane</location>
        <topology evidence="1">Multi-pass membrane protein</topology>
    </subcellularLocation>
</comment>
<feature type="transmembrane region" description="Helical" evidence="6">
    <location>
        <begin position="196"/>
        <end position="214"/>
    </location>
</feature>
<evidence type="ECO:0000256" key="4">
    <source>
        <dbReference type="ARBA" id="ARBA00022989"/>
    </source>
</evidence>
<sequence length="381" mass="41566">MDTARSIVHSVTHYIKNTDLYLMLLGLICSIYGMFLIYSATLNPVTALDGSTKNLYVQGAAIILGLAAFIALSLIDLENLGDLWKIFVIGNILLQFLLFTPLGTEVNGQRAWLNLGVTSLQPGELGKLIFIFTIAAHMTEIQDHITEWRGLVSVGLHTLVMMGAVVLSSGDTGMAIQYLMIAVIMLFSAGLPLKWLGIAAGVGIASVPILWNYVLKDYQKTRILVLFDPSIDVEQSRQATYGKIAIGSGQFTGQGWTNGTMTQMQYVPENQTDYIFSVAGEELGFLGCLLIIILLMALIIRLFYVAYRASTPFSALIAVGVSGMLLFQTFMNIFMNVGLLPVMGLTLPFFSYGGTSIVTMFAALGIAAGVRMREKPSWLQN</sequence>
<protein>
    <submittedName>
        <fullName evidence="7">Rod shape-determining protein RodA</fullName>
    </submittedName>
</protein>
<keyword evidence="4 6" id="KW-1133">Transmembrane helix</keyword>
<dbReference type="Proteomes" id="UP000620147">
    <property type="component" value="Unassembled WGS sequence"/>
</dbReference>
<feature type="transmembrane region" description="Helical" evidence="6">
    <location>
        <begin position="20"/>
        <end position="40"/>
    </location>
</feature>
<feature type="transmembrane region" description="Helical" evidence="6">
    <location>
        <begin position="316"/>
        <end position="337"/>
    </location>
</feature>
<keyword evidence="8" id="KW-1185">Reference proteome</keyword>
<evidence type="ECO:0000313" key="7">
    <source>
        <dbReference type="EMBL" id="GFO88064.1"/>
    </source>
</evidence>
<feature type="transmembrane region" description="Helical" evidence="6">
    <location>
        <begin position="174"/>
        <end position="191"/>
    </location>
</feature>
<accession>A0ABQ1DZD1</accession>
<dbReference type="RefSeq" id="WP_158578275.1">
    <property type="nucleotide sequence ID" value="NZ_BLYJ01000012.1"/>
</dbReference>
<feature type="transmembrane region" description="Helical" evidence="6">
    <location>
        <begin position="82"/>
        <end position="99"/>
    </location>
</feature>
<evidence type="ECO:0000256" key="1">
    <source>
        <dbReference type="ARBA" id="ARBA00004141"/>
    </source>
</evidence>
<feature type="transmembrane region" description="Helical" evidence="6">
    <location>
        <begin position="283"/>
        <end position="304"/>
    </location>
</feature>
<dbReference type="PROSITE" id="PS00428">
    <property type="entry name" value="FTSW_RODA_SPOVE"/>
    <property type="match status" value="1"/>
</dbReference>
<feature type="transmembrane region" description="Helical" evidence="6">
    <location>
        <begin position="111"/>
        <end position="136"/>
    </location>
</feature>
<reference evidence="7 8" key="1">
    <citation type="submission" date="2020-06" db="EMBL/GenBank/DDBJ databases">
        <title>Characterization of fructooligosaccharide metabolism and fructooligosaccharide-degrading enzymes in human commensal butyrate producers.</title>
        <authorList>
            <person name="Tanno H."/>
            <person name="Fujii T."/>
            <person name="Hirano K."/>
            <person name="Maeno S."/>
            <person name="Tonozuka T."/>
            <person name="Sakamoto M."/>
            <person name="Ohkuma M."/>
            <person name="Tochio T."/>
            <person name="Endo A."/>
        </authorList>
    </citation>
    <scope>NUCLEOTIDE SEQUENCE [LARGE SCALE GENOMIC DNA]</scope>
    <source>
        <strain evidence="7 8">JCM 31056</strain>
    </source>
</reference>